<feature type="region of interest" description="Disordered" evidence="1">
    <location>
        <begin position="1"/>
        <end position="34"/>
    </location>
</feature>
<gene>
    <name evidence="3" type="ORF">Aco03nite_019350</name>
</gene>
<feature type="compositionally biased region" description="Basic and acidic residues" evidence="1">
    <location>
        <begin position="1"/>
        <end position="12"/>
    </location>
</feature>
<sequence>MAADQGGHRPEPLEEADVTYDDDDRRPSARDIRRRRIVVGAAGAAVVLGGGAYAITAQIVDRDATTSSDAVVVAPTLPVDPGPQSVAPSASATPIDETGPSSSPSRTQGSEAMLPKVRKEIEDARKAQEAAGIKLTQPLPAPSRTLPDSEIKIKTEKGQASLLRVTTARGDLGGQKDLRIVADKGFPAGEATCSQKFRFALNAEPRHIPNMMICWRLSGNRSVITLGTTYDGSEPPVSAYLKVIEKEWGKLG</sequence>
<organism evidence="3 4">
    <name type="scientific">Actinoplanes couchii</name>
    <dbReference type="NCBI Taxonomy" id="403638"/>
    <lineage>
        <taxon>Bacteria</taxon>
        <taxon>Bacillati</taxon>
        <taxon>Actinomycetota</taxon>
        <taxon>Actinomycetes</taxon>
        <taxon>Micromonosporales</taxon>
        <taxon>Micromonosporaceae</taxon>
        <taxon>Actinoplanes</taxon>
    </lineage>
</organism>
<evidence type="ECO:0000313" key="3">
    <source>
        <dbReference type="EMBL" id="GID53531.1"/>
    </source>
</evidence>
<feature type="compositionally biased region" description="Polar residues" evidence="1">
    <location>
        <begin position="99"/>
        <end position="110"/>
    </location>
</feature>
<comment type="caution">
    <text evidence="3">The sequence shown here is derived from an EMBL/GenBank/DDBJ whole genome shotgun (WGS) entry which is preliminary data.</text>
</comment>
<reference evidence="3 4" key="1">
    <citation type="submission" date="2021-01" db="EMBL/GenBank/DDBJ databases">
        <title>Whole genome shotgun sequence of Actinoplanes couchii NBRC 106145.</title>
        <authorList>
            <person name="Komaki H."/>
            <person name="Tamura T."/>
        </authorList>
    </citation>
    <scope>NUCLEOTIDE SEQUENCE [LARGE SCALE GENOMIC DNA]</scope>
    <source>
        <strain evidence="3 4">NBRC 106145</strain>
    </source>
</reference>
<keyword evidence="2" id="KW-0472">Membrane</keyword>
<feature type="transmembrane region" description="Helical" evidence="2">
    <location>
        <begin position="37"/>
        <end position="55"/>
    </location>
</feature>
<name>A0ABQ3X4W9_9ACTN</name>
<accession>A0ABQ3X4W9</accession>
<evidence type="ECO:0000313" key="4">
    <source>
        <dbReference type="Proteomes" id="UP000612282"/>
    </source>
</evidence>
<dbReference type="Proteomes" id="UP000612282">
    <property type="component" value="Unassembled WGS sequence"/>
</dbReference>
<dbReference type="EMBL" id="BOMG01000032">
    <property type="protein sequence ID" value="GID53531.1"/>
    <property type="molecule type" value="Genomic_DNA"/>
</dbReference>
<keyword evidence="4" id="KW-1185">Reference proteome</keyword>
<keyword evidence="2" id="KW-0812">Transmembrane</keyword>
<keyword evidence="2" id="KW-1133">Transmembrane helix</keyword>
<proteinExistence type="predicted"/>
<evidence type="ECO:0000256" key="2">
    <source>
        <dbReference type="SAM" id="Phobius"/>
    </source>
</evidence>
<feature type="compositionally biased region" description="Acidic residues" evidence="1">
    <location>
        <begin position="13"/>
        <end position="22"/>
    </location>
</feature>
<protein>
    <submittedName>
        <fullName evidence="3">Uncharacterized protein</fullName>
    </submittedName>
</protein>
<feature type="region of interest" description="Disordered" evidence="1">
    <location>
        <begin position="75"/>
        <end position="113"/>
    </location>
</feature>
<evidence type="ECO:0000256" key="1">
    <source>
        <dbReference type="SAM" id="MobiDB-lite"/>
    </source>
</evidence>